<comment type="similarity">
    <text evidence="1">Belongs to the universal stress protein A family.</text>
</comment>
<sequence>MPQHVLVPLDGSDHSFAGLEYSLASFPDATLTAVFVVDPTHDATVGTSESTRDRAEDDGERVLDRAVDRAEADGRELRTQLRTGTPHTEILAVASETDVDHVVLGSHGESPIKRPFLGHVSEAVVRRAPVSTTVVPETTTTVRDRELPGSILVPVDGSEQAEAALAYALETFPDATHTALHVQELPFDRPRSEIQGTYLEETLRSYEERSAEILEAATALADDRGMAIETETTAGKPATEIVDDADANDYDQVVMGSHGRSLTDRLFTGTVAERVARRSPRTVTLVRGAPVED</sequence>
<dbReference type="GeneID" id="39849997"/>
<dbReference type="PRINTS" id="PR01438">
    <property type="entry name" value="UNVRSLSTRESS"/>
</dbReference>
<proteinExistence type="inferred from homology"/>
<protein>
    <submittedName>
        <fullName evidence="3">Universal stress protein</fullName>
    </submittedName>
</protein>
<accession>A0A4D6HJB5</accession>
<dbReference type="PANTHER" id="PTHR46268">
    <property type="entry name" value="STRESS RESPONSE PROTEIN NHAX"/>
    <property type="match status" value="1"/>
</dbReference>
<dbReference type="SUPFAM" id="SSF52402">
    <property type="entry name" value="Adenine nucleotide alpha hydrolases-like"/>
    <property type="match status" value="2"/>
</dbReference>
<dbReference type="RefSeq" id="WP_006066832.1">
    <property type="nucleotide sequence ID" value="NZ_CP031305.1"/>
</dbReference>
<feature type="domain" description="UspA" evidence="2">
    <location>
        <begin position="1"/>
        <end position="136"/>
    </location>
</feature>
<dbReference type="Proteomes" id="UP000296822">
    <property type="component" value="Chromosome"/>
</dbReference>
<name>A0A4D6HJB5_9EURY</name>
<dbReference type="EMBL" id="CP031305">
    <property type="protein sequence ID" value="QCC53358.1"/>
    <property type="molecule type" value="Genomic_DNA"/>
</dbReference>
<dbReference type="CDD" id="cd00293">
    <property type="entry name" value="USP-like"/>
    <property type="match status" value="2"/>
</dbReference>
<evidence type="ECO:0000313" key="4">
    <source>
        <dbReference type="Proteomes" id="UP000296822"/>
    </source>
</evidence>
<dbReference type="InterPro" id="IPR006015">
    <property type="entry name" value="Universal_stress_UspA"/>
</dbReference>
<gene>
    <name evidence="3" type="ORF">DV706_01985</name>
</gene>
<evidence type="ECO:0000313" key="3">
    <source>
        <dbReference type="EMBL" id="QCC53358.1"/>
    </source>
</evidence>
<feature type="domain" description="UspA" evidence="2">
    <location>
        <begin position="151"/>
        <end position="287"/>
    </location>
</feature>
<dbReference type="AlphaFoldDB" id="A0A4D6HJB5"/>
<evidence type="ECO:0000256" key="1">
    <source>
        <dbReference type="ARBA" id="ARBA00008791"/>
    </source>
</evidence>
<dbReference type="PANTHER" id="PTHR46268:SF24">
    <property type="entry name" value="UNIVERSAL STRESS PROTEIN"/>
    <property type="match status" value="1"/>
</dbReference>
<evidence type="ECO:0000259" key="2">
    <source>
        <dbReference type="Pfam" id="PF00582"/>
    </source>
</evidence>
<dbReference type="InterPro" id="IPR014729">
    <property type="entry name" value="Rossmann-like_a/b/a_fold"/>
</dbReference>
<reference evidence="3 4" key="1">
    <citation type="journal article" date="2019" name="Nat. Commun.">
        <title>A new type of DNA phosphorothioation-based antiviral system in archaea.</title>
        <authorList>
            <person name="Xiong L."/>
            <person name="Liu S."/>
            <person name="Chen S."/>
            <person name="Xiao Y."/>
            <person name="Zhu B."/>
            <person name="Gao Y."/>
            <person name="Zhang Y."/>
            <person name="Chen B."/>
            <person name="Luo J."/>
            <person name="Deng Z."/>
            <person name="Chen X."/>
            <person name="Wang L."/>
            <person name="Chen S."/>
        </authorList>
    </citation>
    <scope>NUCLEOTIDE SEQUENCE [LARGE SCALE GENOMIC DNA]</scope>
    <source>
        <strain evidence="3 4">JCM 10635</strain>
    </source>
</reference>
<dbReference type="Gene3D" id="3.40.50.620">
    <property type="entry name" value="HUPs"/>
    <property type="match status" value="2"/>
</dbReference>
<organism evidence="3 4">
    <name type="scientific">Natronorubrum bangense</name>
    <dbReference type="NCBI Taxonomy" id="61858"/>
    <lineage>
        <taxon>Archaea</taxon>
        <taxon>Methanobacteriati</taxon>
        <taxon>Methanobacteriota</taxon>
        <taxon>Stenosarchaea group</taxon>
        <taxon>Halobacteria</taxon>
        <taxon>Halobacteriales</taxon>
        <taxon>Natrialbaceae</taxon>
        <taxon>Natronorubrum</taxon>
    </lineage>
</organism>
<dbReference type="InterPro" id="IPR006016">
    <property type="entry name" value="UspA"/>
</dbReference>
<dbReference type="Pfam" id="PF00582">
    <property type="entry name" value="Usp"/>
    <property type="match status" value="2"/>
</dbReference>
<dbReference type="KEGG" id="nbg:DV706_01985"/>